<feature type="transmembrane region" description="Helical" evidence="1">
    <location>
        <begin position="238"/>
        <end position="257"/>
    </location>
</feature>
<feature type="domain" description="Acyltransferase 3" evidence="2">
    <location>
        <begin position="18"/>
        <end position="359"/>
    </location>
</feature>
<feature type="transmembrane region" description="Helical" evidence="1">
    <location>
        <begin position="61"/>
        <end position="79"/>
    </location>
</feature>
<keyword evidence="1" id="KW-0472">Membrane</keyword>
<feature type="transmembrane region" description="Helical" evidence="1">
    <location>
        <begin position="123"/>
        <end position="146"/>
    </location>
</feature>
<feature type="transmembrane region" description="Helical" evidence="1">
    <location>
        <begin position="182"/>
        <end position="201"/>
    </location>
</feature>
<feature type="transmembrane region" description="Helical" evidence="1">
    <location>
        <begin position="21"/>
        <end position="41"/>
    </location>
</feature>
<feature type="transmembrane region" description="Helical" evidence="1">
    <location>
        <begin position="158"/>
        <end position="175"/>
    </location>
</feature>
<evidence type="ECO:0000313" key="3">
    <source>
        <dbReference type="EMBL" id="NEB86133.1"/>
    </source>
</evidence>
<evidence type="ECO:0000256" key="1">
    <source>
        <dbReference type="SAM" id="Phobius"/>
    </source>
</evidence>
<dbReference type="EMBL" id="JAAGMK010000529">
    <property type="protein sequence ID" value="NEB86133.1"/>
    <property type="molecule type" value="Genomic_DNA"/>
</dbReference>
<name>A0A6G3STE2_STRAQ</name>
<gene>
    <name evidence="3" type="ORF">G3I43_18425</name>
</gene>
<reference evidence="3" key="1">
    <citation type="submission" date="2020-01" db="EMBL/GenBank/DDBJ databases">
        <title>Insect and environment-associated Actinomycetes.</title>
        <authorList>
            <person name="Currrie C."/>
            <person name="Chevrette M."/>
            <person name="Carlson C."/>
            <person name="Stubbendieck R."/>
            <person name="Wendt-Pienkowski E."/>
        </authorList>
    </citation>
    <scope>NUCLEOTIDE SEQUENCE</scope>
    <source>
        <strain evidence="3">SID505</strain>
    </source>
</reference>
<keyword evidence="3" id="KW-0808">Transferase</keyword>
<feature type="transmembrane region" description="Helical" evidence="1">
    <location>
        <begin position="423"/>
        <end position="446"/>
    </location>
</feature>
<feature type="transmembrane region" description="Helical" evidence="1">
    <location>
        <begin position="350"/>
        <end position="372"/>
    </location>
</feature>
<accession>A0A6G3STE2</accession>
<keyword evidence="1" id="KW-1133">Transmembrane helix</keyword>
<organism evidence="3">
    <name type="scientific">Streptomyces anulatus</name>
    <name type="common">Streptomyces chrysomallus</name>
    <dbReference type="NCBI Taxonomy" id="1892"/>
    <lineage>
        <taxon>Bacteria</taxon>
        <taxon>Bacillati</taxon>
        <taxon>Actinomycetota</taxon>
        <taxon>Actinomycetes</taxon>
        <taxon>Kitasatosporales</taxon>
        <taxon>Streptomycetaceae</taxon>
        <taxon>Streptomyces</taxon>
    </lineage>
</organism>
<dbReference type="AlphaFoldDB" id="A0A6G3STE2"/>
<keyword evidence="3" id="KW-0012">Acyltransferase</keyword>
<feature type="transmembrane region" description="Helical" evidence="1">
    <location>
        <begin position="316"/>
        <end position="338"/>
    </location>
</feature>
<dbReference type="Pfam" id="PF01757">
    <property type="entry name" value="Acyl_transf_3"/>
    <property type="match status" value="1"/>
</dbReference>
<keyword evidence="1" id="KW-0812">Transmembrane</keyword>
<feature type="transmembrane region" description="Helical" evidence="1">
    <location>
        <begin position="207"/>
        <end position="226"/>
    </location>
</feature>
<dbReference type="RefSeq" id="WP_164257944.1">
    <property type="nucleotide sequence ID" value="NZ_JAAGMK010000529.1"/>
</dbReference>
<sequence>MGSSVRELAGATPATRDRYVDLLRVASLGAVVLGHWLMAAVTPDGVGNLLAVVPALQPLTWLLQVMPVFFFVGGFSHALSYRSLLRKRPEGPEGPERPEGQGSEESVYSAFLRARLQRLLRPTMVFVLVWGAAALLVQLLGGGGGLTGVTLRMVTQPLWFIGIYLAMVAFTPPLLKLHERYGWGAFAGLAGAAVAVDVLRFAAGVPYVEFLNFAFVWLAVHQLGFLRADGRIHLRRAALLAGGGLVTATALVAFGPYPLSMVGMPGEKVSNMAPPTLALLCHGLWLVGAVELLRAPAARLLERPRVWRTVVAANGVAMTAFLWHLTAMFGVYGAMLALDVELPAPASAAWWAQVPLRIALAAALTAGLVAAFRTFERPVAAAPGATGATGAGPLAALGATLCLLGVLGLSMVGFGGLLDGRTALLIAIPVSAPAAVAMTLGGWLLVERAGRGTGVRAGVQRP</sequence>
<proteinExistence type="predicted"/>
<evidence type="ECO:0000259" key="2">
    <source>
        <dbReference type="Pfam" id="PF01757"/>
    </source>
</evidence>
<dbReference type="GO" id="GO:0016747">
    <property type="term" value="F:acyltransferase activity, transferring groups other than amino-acyl groups"/>
    <property type="evidence" value="ECO:0007669"/>
    <property type="project" value="InterPro"/>
</dbReference>
<protein>
    <submittedName>
        <fullName evidence="3">Acyltransferase</fullName>
    </submittedName>
</protein>
<comment type="caution">
    <text evidence="3">The sequence shown here is derived from an EMBL/GenBank/DDBJ whole genome shotgun (WGS) entry which is preliminary data.</text>
</comment>
<feature type="transmembrane region" description="Helical" evidence="1">
    <location>
        <begin position="277"/>
        <end position="295"/>
    </location>
</feature>
<feature type="transmembrane region" description="Helical" evidence="1">
    <location>
        <begin position="393"/>
        <end position="417"/>
    </location>
</feature>
<dbReference type="InterPro" id="IPR002656">
    <property type="entry name" value="Acyl_transf_3_dom"/>
</dbReference>